<name>A0A0B2UTJ2_TOXCA</name>
<dbReference type="InterPro" id="IPR025660">
    <property type="entry name" value="Pept_his_AS"/>
</dbReference>
<dbReference type="GO" id="GO:0008234">
    <property type="term" value="F:cysteine-type peptidase activity"/>
    <property type="evidence" value="ECO:0007669"/>
    <property type="project" value="InterPro"/>
</dbReference>
<dbReference type="Gene3D" id="3.90.70.10">
    <property type="entry name" value="Cysteine proteinases"/>
    <property type="match status" value="1"/>
</dbReference>
<proteinExistence type="inferred from homology"/>
<comment type="caution">
    <text evidence="4">The sequence shown here is derived from an EMBL/GenBank/DDBJ whole genome shotgun (WGS) entry which is preliminary data.</text>
</comment>
<keyword evidence="2" id="KW-1015">Disulfide bond</keyword>
<evidence type="ECO:0000256" key="1">
    <source>
        <dbReference type="ARBA" id="ARBA00008455"/>
    </source>
</evidence>
<dbReference type="PROSITE" id="PS00639">
    <property type="entry name" value="THIOL_PROTEASE_HIS"/>
    <property type="match status" value="1"/>
</dbReference>
<dbReference type="InterPro" id="IPR038765">
    <property type="entry name" value="Papain-like_cys_pep_sf"/>
</dbReference>
<dbReference type="OrthoDB" id="65740at2759"/>
<protein>
    <submittedName>
        <fullName evidence="4">Putative cysteine proteinase</fullName>
    </submittedName>
</protein>
<dbReference type="EMBL" id="JPKZ01003225">
    <property type="protein sequence ID" value="KHN72698.1"/>
    <property type="molecule type" value="Genomic_DNA"/>
</dbReference>
<dbReference type="PROSITE" id="PS00640">
    <property type="entry name" value="THIOL_PROTEASE_ASN"/>
    <property type="match status" value="1"/>
</dbReference>
<dbReference type="SMART" id="SM00645">
    <property type="entry name" value="Pept_C1"/>
    <property type="match status" value="1"/>
</dbReference>
<dbReference type="STRING" id="6265.A0A0B2UTJ2"/>
<dbReference type="GO" id="GO:0006508">
    <property type="term" value="P:proteolysis"/>
    <property type="evidence" value="ECO:0007669"/>
    <property type="project" value="InterPro"/>
</dbReference>
<sequence length="110" mass="12543">MDVEQLVLRETIAVNGYSATKLMLTSKSRLNASPLQFYRHGIAHPWKVFCSPRHLDHGVLIVGYGTEADKPYWIIKNSWGTRWGEQGYFRLFRGKNVCGVQEMATSAIIE</sequence>
<dbReference type="InterPro" id="IPR013128">
    <property type="entry name" value="Peptidase_C1A"/>
</dbReference>
<dbReference type="SUPFAM" id="SSF54001">
    <property type="entry name" value="Cysteine proteinases"/>
    <property type="match status" value="1"/>
</dbReference>
<gene>
    <name evidence="4" type="ORF">Tcan_07239</name>
</gene>
<evidence type="ECO:0000259" key="3">
    <source>
        <dbReference type="SMART" id="SM00645"/>
    </source>
</evidence>
<dbReference type="OMA" id="WKVFCSP"/>
<evidence type="ECO:0000256" key="2">
    <source>
        <dbReference type="ARBA" id="ARBA00023157"/>
    </source>
</evidence>
<dbReference type="InterPro" id="IPR025661">
    <property type="entry name" value="Pept_asp_AS"/>
</dbReference>
<evidence type="ECO:0000313" key="5">
    <source>
        <dbReference type="Proteomes" id="UP000031036"/>
    </source>
</evidence>
<dbReference type="PANTHER" id="PTHR12411">
    <property type="entry name" value="CYSTEINE PROTEASE FAMILY C1-RELATED"/>
    <property type="match status" value="1"/>
</dbReference>
<dbReference type="InterPro" id="IPR000668">
    <property type="entry name" value="Peptidase_C1A_C"/>
</dbReference>
<dbReference type="Proteomes" id="UP000031036">
    <property type="component" value="Unassembled WGS sequence"/>
</dbReference>
<organism evidence="4 5">
    <name type="scientific">Toxocara canis</name>
    <name type="common">Canine roundworm</name>
    <dbReference type="NCBI Taxonomy" id="6265"/>
    <lineage>
        <taxon>Eukaryota</taxon>
        <taxon>Metazoa</taxon>
        <taxon>Ecdysozoa</taxon>
        <taxon>Nematoda</taxon>
        <taxon>Chromadorea</taxon>
        <taxon>Rhabditida</taxon>
        <taxon>Spirurina</taxon>
        <taxon>Ascaridomorpha</taxon>
        <taxon>Ascaridoidea</taxon>
        <taxon>Toxocaridae</taxon>
        <taxon>Toxocara</taxon>
    </lineage>
</organism>
<evidence type="ECO:0000313" key="4">
    <source>
        <dbReference type="EMBL" id="KHN72698.1"/>
    </source>
</evidence>
<keyword evidence="5" id="KW-1185">Reference proteome</keyword>
<accession>A0A0B2UTJ2</accession>
<comment type="similarity">
    <text evidence="1">Belongs to the peptidase C1 family.</text>
</comment>
<feature type="domain" description="Peptidase C1A papain C-terminal" evidence="3">
    <location>
        <begin position="2"/>
        <end position="109"/>
    </location>
</feature>
<dbReference type="AlphaFoldDB" id="A0A0B2UTJ2"/>
<reference evidence="4 5" key="1">
    <citation type="submission" date="2014-11" db="EMBL/GenBank/DDBJ databases">
        <title>Genetic blueprint of the zoonotic pathogen Toxocara canis.</title>
        <authorList>
            <person name="Zhu X.-Q."/>
            <person name="Korhonen P.K."/>
            <person name="Cai H."/>
            <person name="Young N.D."/>
            <person name="Nejsum P."/>
            <person name="von Samson-Himmelstjerna G."/>
            <person name="Boag P.R."/>
            <person name="Tan P."/>
            <person name="Li Q."/>
            <person name="Min J."/>
            <person name="Yang Y."/>
            <person name="Wang X."/>
            <person name="Fang X."/>
            <person name="Hall R.S."/>
            <person name="Hofmann A."/>
            <person name="Sternberg P.W."/>
            <person name="Jex A.R."/>
            <person name="Gasser R.B."/>
        </authorList>
    </citation>
    <scope>NUCLEOTIDE SEQUENCE [LARGE SCALE GENOMIC DNA]</scope>
    <source>
        <strain evidence="4">PN_DK_2014</strain>
    </source>
</reference>
<dbReference type="Pfam" id="PF00112">
    <property type="entry name" value="Peptidase_C1"/>
    <property type="match status" value="1"/>
</dbReference>